<accession>A0A075GH46</accession>
<reference evidence="2" key="1">
    <citation type="journal article" date="2014" name="Genome Biol. Evol.">
        <title>Pangenome evidence for extensive interdomain horizontal transfer affecting lineage core and shell genes in uncultured planktonic thaumarchaeota and euryarchaeota.</title>
        <authorList>
            <person name="Deschamps P."/>
            <person name="Zivanovic Y."/>
            <person name="Moreira D."/>
            <person name="Rodriguez-Valera F."/>
            <person name="Lopez-Garcia P."/>
        </authorList>
    </citation>
    <scope>NUCLEOTIDE SEQUENCE</scope>
</reference>
<keyword evidence="1" id="KW-0812">Transmembrane</keyword>
<keyword evidence="1" id="KW-0472">Membrane</keyword>
<dbReference type="AlphaFoldDB" id="A0A075GH46"/>
<feature type="transmembrane region" description="Helical" evidence="1">
    <location>
        <begin position="121"/>
        <end position="145"/>
    </location>
</feature>
<name>A0A075GH46_9EURY</name>
<evidence type="ECO:0000313" key="2">
    <source>
        <dbReference type="EMBL" id="AIF01267.1"/>
    </source>
</evidence>
<feature type="transmembrane region" description="Helical" evidence="1">
    <location>
        <begin position="7"/>
        <end position="27"/>
    </location>
</feature>
<keyword evidence="1" id="KW-1133">Transmembrane helix</keyword>
<feature type="transmembrane region" description="Helical" evidence="1">
    <location>
        <begin position="91"/>
        <end position="115"/>
    </location>
</feature>
<feature type="transmembrane region" description="Helical" evidence="1">
    <location>
        <begin position="47"/>
        <end position="70"/>
    </location>
</feature>
<organism evidence="2">
    <name type="scientific">uncultured marine group II/III euryarchaeote KM3_144_H10</name>
    <dbReference type="NCBI Taxonomy" id="1457880"/>
    <lineage>
        <taxon>Archaea</taxon>
        <taxon>Methanobacteriati</taxon>
        <taxon>Methanobacteriota</taxon>
        <taxon>environmental samples</taxon>
    </lineage>
</organism>
<evidence type="ECO:0000256" key="1">
    <source>
        <dbReference type="SAM" id="Phobius"/>
    </source>
</evidence>
<proteinExistence type="predicted"/>
<protein>
    <submittedName>
        <fullName evidence="2">Uncharacterized protein</fullName>
    </submittedName>
</protein>
<dbReference type="EMBL" id="KF900616">
    <property type="protein sequence ID" value="AIF01267.1"/>
    <property type="molecule type" value="Genomic_DNA"/>
</dbReference>
<sequence length="184" mass="21143">MEISREILRMTVYTFGTLVLVSYVFGIYRMDDPNQLWGGIPESWRPLNIVCMFIAATGFLIMWWFFLYHWDAAAVEMIQWPWGDGLDGGNTRLLIAFLLVLIPSILWLELTAFHVRTDYNWTQWLVMGNLLLVCIGNILLGLLALGAHQQNIQPGTIWPMLGAGMLAIQVIINDGILWNLKYPW</sequence>
<feature type="transmembrane region" description="Helical" evidence="1">
    <location>
        <begin position="157"/>
        <end position="178"/>
    </location>
</feature>